<name>I5B596_9BACT</name>
<dbReference type="EMBL" id="CM001488">
    <property type="protein sequence ID" value="EIM64659.1"/>
    <property type="molecule type" value="Genomic_DNA"/>
</dbReference>
<evidence type="ECO:0000313" key="2">
    <source>
        <dbReference type="EMBL" id="EIM64659.1"/>
    </source>
</evidence>
<proteinExistence type="predicted"/>
<dbReference type="RefSeq" id="WP_004074258.1">
    <property type="nucleotide sequence ID" value="NZ_CM001488.1"/>
</dbReference>
<dbReference type="PROSITE" id="PS50844">
    <property type="entry name" value="AFP_LIKE"/>
    <property type="match status" value="1"/>
</dbReference>
<dbReference type="InterPro" id="IPR013785">
    <property type="entry name" value="Aldolase_TIM"/>
</dbReference>
<sequence length="355" mass="39146">MNNFVRIKDFKIGKKHPCFIIAEAGVNHNGNIDIAHKLIESAKAAGADAVKFQCFKAESLVTRNSEKADYQLKTTSGDDSQFSMLKQLELSDREQAQLKKHCEDEGILYLCTPYEQNSADLLETIGVDAYKIASTDTSNIPFLRYLAKKNIPVILSTGMSNLGDVEESVDELKKNGLDGKIIILQCTSEYPAPLEDINLRAMKTMEIAFGCPVGFSDHTSGIGASPWAVAAGACVIEKHFTLDRCMEGPDHNASLEPQEIGQMVRTIRNVELALGDGIKRIMPSERKNKSKMQKSLVATRDISAGRMIKPEDVTCKRPGTGLPPNWFDKVIGKQVVKTIKKDDVLTLDAIAWKSE</sequence>
<dbReference type="Pfam" id="PF03102">
    <property type="entry name" value="NeuB"/>
    <property type="match status" value="1"/>
</dbReference>
<dbReference type="NCBIfam" id="TIGR03569">
    <property type="entry name" value="NeuB_NnaB"/>
    <property type="match status" value="1"/>
</dbReference>
<protein>
    <submittedName>
        <fullName evidence="2">N-acetylneuraminate synthase</fullName>
    </submittedName>
</protein>
<dbReference type="HOGENOM" id="CLU_040465_0_0_7"/>
<evidence type="ECO:0000259" key="1">
    <source>
        <dbReference type="PROSITE" id="PS50844"/>
    </source>
</evidence>
<dbReference type="eggNOG" id="COG2089">
    <property type="taxonomic scope" value="Bacteria"/>
</dbReference>
<dbReference type="InterPro" id="IPR013132">
    <property type="entry name" value="PseI/NeuA/B-like_N"/>
</dbReference>
<dbReference type="InterPro" id="IPR057736">
    <property type="entry name" value="SAF_PseI/NeuA/NeuB"/>
</dbReference>
<dbReference type="InterPro" id="IPR036732">
    <property type="entry name" value="AFP_Neu5c_C_sf"/>
</dbReference>
<reference evidence="2 3" key="1">
    <citation type="submission" date="2011-09" db="EMBL/GenBank/DDBJ databases">
        <authorList>
            <consortium name="US DOE Joint Genome Institute (JGI-PGF)"/>
            <person name="Lucas S."/>
            <person name="Han J."/>
            <person name="Lapidus A."/>
            <person name="Cheng J.-F."/>
            <person name="Goodwin L."/>
            <person name="Pitluck S."/>
            <person name="Peters L."/>
            <person name="Land M.L."/>
            <person name="Hauser L."/>
            <person name="Orellana R."/>
            <person name="Lovley D."/>
            <person name="Woyke T.J."/>
        </authorList>
    </citation>
    <scope>NUCLEOTIDE SEQUENCE [LARGE SCALE GENOMIC DNA]</scope>
    <source>
        <strain evidence="2 3">2ac9</strain>
    </source>
</reference>
<dbReference type="InterPro" id="IPR006190">
    <property type="entry name" value="SAF_AFP_Neu5Ac"/>
</dbReference>
<dbReference type="InterPro" id="IPR020007">
    <property type="entry name" value="NeuB/NeuA"/>
</dbReference>
<dbReference type="Pfam" id="PF08666">
    <property type="entry name" value="SAF"/>
    <property type="match status" value="1"/>
</dbReference>
<organism evidence="2 3">
    <name type="scientific">Desulfobacter postgatei 2ac9</name>
    <dbReference type="NCBI Taxonomy" id="879212"/>
    <lineage>
        <taxon>Bacteria</taxon>
        <taxon>Pseudomonadati</taxon>
        <taxon>Thermodesulfobacteriota</taxon>
        <taxon>Desulfobacteria</taxon>
        <taxon>Desulfobacterales</taxon>
        <taxon>Desulfobacteraceae</taxon>
        <taxon>Desulfobacter</taxon>
    </lineage>
</organism>
<dbReference type="Gene3D" id="3.20.20.70">
    <property type="entry name" value="Aldolase class I"/>
    <property type="match status" value="1"/>
</dbReference>
<dbReference type="OrthoDB" id="9781701at2"/>
<dbReference type="SUPFAM" id="SSF51569">
    <property type="entry name" value="Aldolase"/>
    <property type="match status" value="1"/>
</dbReference>
<dbReference type="GO" id="GO:0047444">
    <property type="term" value="F:N-acylneuraminate-9-phosphate synthase activity"/>
    <property type="evidence" value="ECO:0007669"/>
    <property type="project" value="TreeGrafter"/>
</dbReference>
<evidence type="ECO:0000313" key="3">
    <source>
        <dbReference type="Proteomes" id="UP000005778"/>
    </source>
</evidence>
<dbReference type="Gene3D" id="3.90.1210.10">
    <property type="entry name" value="Antifreeze-like/N-acetylneuraminic acid synthase C-terminal domain"/>
    <property type="match status" value="1"/>
</dbReference>
<dbReference type="PANTHER" id="PTHR42966:SF1">
    <property type="entry name" value="SIALIC ACID SYNTHASE"/>
    <property type="match status" value="1"/>
</dbReference>
<dbReference type="SUPFAM" id="SSF51269">
    <property type="entry name" value="AFP III-like domain"/>
    <property type="match status" value="1"/>
</dbReference>
<dbReference type="InterPro" id="IPR051690">
    <property type="entry name" value="PseI-like"/>
</dbReference>
<dbReference type="STRING" id="879212.DespoDRAFT_02841"/>
<feature type="domain" description="AFP-like" evidence="1">
    <location>
        <begin position="295"/>
        <end position="353"/>
    </location>
</feature>
<reference evidence="2 3" key="2">
    <citation type="submission" date="2012-02" db="EMBL/GenBank/DDBJ databases">
        <title>Improved High-Quality Draft sequence of Desulfobacter postgatei 2ac9.</title>
        <authorList>
            <consortium name="US DOE Joint Genome Institute"/>
            <person name="Lucas S."/>
            <person name="Han J."/>
            <person name="Lapidus A."/>
            <person name="Cheng J.-F."/>
            <person name="Goodwin L."/>
            <person name="Pitluck S."/>
            <person name="Peters L."/>
            <person name="Ovchinnikova G."/>
            <person name="Held B."/>
            <person name="Detter J.C."/>
            <person name="Han C."/>
            <person name="Tapia R."/>
            <person name="Land M."/>
            <person name="Hauser L."/>
            <person name="Kyrpides N."/>
            <person name="Ivanova N."/>
            <person name="Pagani I."/>
            <person name="Orellana R."/>
            <person name="Lovley D."/>
            <person name="Woyke T."/>
        </authorList>
    </citation>
    <scope>NUCLEOTIDE SEQUENCE [LARGE SCALE GENOMIC DNA]</scope>
    <source>
        <strain evidence="2 3">2ac9</strain>
    </source>
</reference>
<keyword evidence="3" id="KW-1185">Reference proteome</keyword>
<dbReference type="AlphaFoldDB" id="I5B596"/>
<dbReference type="CDD" id="cd11615">
    <property type="entry name" value="SAF_NeuB_like"/>
    <property type="match status" value="1"/>
</dbReference>
<dbReference type="PANTHER" id="PTHR42966">
    <property type="entry name" value="N-ACETYLNEURAMINATE SYNTHASE"/>
    <property type="match status" value="1"/>
</dbReference>
<dbReference type="GO" id="GO:0016051">
    <property type="term" value="P:carbohydrate biosynthetic process"/>
    <property type="evidence" value="ECO:0007669"/>
    <property type="project" value="InterPro"/>
</dbReference>
<gene>
    <name evidence="2" type="ORF">DespoDRAFT_02841</name>
</gene>
<dbReference type="Proteomes" id="UP000005778">
    <property type="component" value="Chromosome"/>
</dbReference>
<dbReference type="SMART" id="SM00858">
    <property type="entry name" value="SAF"/>
    <property type="match status" value="1"/>
</dbReference>
<accession>I5B596</accession>
<dbReference type="InterPro" id="IPR013974">
    <property type="entry name" value="SAF"/>
</dbReference>